<dbReference type="Gene3D" id="1.20.1250.20">
    <property type="entry name" value="MFS general substrate transporter like domains"/>
    <property type="match status" value="2"/>
</dbReference>
<organism evidence="8 9">
    <name type="scientific">Penicillium cf. griseofulvum</name>
    <dbReference type="NCBI Taxonomy" id="2972120"/>
    <lineage>
        <taxon>Eukaryota</taxon>
        <taxon>Fungi</taxon>
        <taxon>Dikarya</taxon>
        <taxon>Ascomycota</taxon>
        <taxon>Pezizomycotina</taxon>
        <taxon>Eurotiomycetes</taxon>
        <taxon>Eurotiomycetidae</taxon>
        <taxon>Eurotiales</taxon>
        <taxon>Aspergillaceae</taxon>
        <taxon>Penicillium</taxon>
    </lineage>
</organism>
<evidence type="ECO:0000313" key="8">
    <source>
        <dbReference type="EMBL" id="KAJ5190105.1"/>
    </source>
</evidence>
<evidence type="ECO:0000313" key="9">
    <source>
        <dbReference type="Proteomes" id="UP001150879"/>
    </source>
</evidence>
<dbReference type="OrthoDB" id="440553at2759"/>
<feature type="transmembrane region" description="Helical" evidence="6">
    <location>
        <begin position="392"/>
        <end position="415"/>
    </location>
</feature>
<protein>
    <submittedName>
        <fullName evidence="8">MFS multidrug transporter</fullName>
    </submittedName>
</protein>
<dbReference type="InterPro" id="IPR011701">
    <property type="entry name" value="MFS"/>
</dbReference>
<evidence type="ECO:0000256" key="6">
    <source>
        <dbReference type="SAM" id="Phobius"/>
    </source>
</evidence>
<name>A0A9W9M5K7_9EURO</name>
<feature type="transmembrane region" description="Helical" evidence="6">
    <location>
        <begin position="186"/>
        <end position="207"/>
    </location>
</feature>
<dbReference type="EMBL" id="JAPQKP010000005">
    <property type="protein sequence ID" value="KAJ5190105.1"/>
    <property type="molecule type" value="Genomic_DNA"/>
</dbReference>
<feature type="transmembrane region" description="Helical" evidence="6">
    <location>
        <begin position="245"/>
        <end position="265"/>
    </location>
</feature>
<feature type="transmembrane region" description="Helical" evidence="6">
    <location>
        <begin position="214"/>
        <end position="233"/>
    </location>
</feature>
<feature type="transmembrane region" description="Helical" evidence="6">
    <location>
        <begin position="495"/>
        <end position="513"/>
    </location>
</feature>
<feature type="transmembrane region" description="Helical" evidence="6">
    <location>
        <begin position="561"/>
        <end position="580"/>
    </location>
</feature>
<dbReference type="PROSITE" id="PS50850">
    <property type="entry name" value="MFS"/>
    <property type="match status" value="1"/>
</dbReference>
<sequence>TLKSSMDPVKQEQDSVHKPDESSKPRNQDNQQIEESNAEKSRKLQQSQRRLETEESQEPSGHRAVVSSLRLNIIVFGLWISLFLAALDSTIISTAVFDIANTFQSTSQSAWIVTSYLLTYNGNSSPICTLKNTFSTLAIAFVLLLAKLSDLVGLKPLLLASNVVFLVFSIASGVSRTIDQLIIFRAFQGIGASGLYCLVFVAILQLISIENAGLYSGVISSVFALSNLLGPILGGVIVDHTTWRWIFYINIPLASIATLILGFGIPASKEIKFNRQILKKFDFVGSFLSICWLIPILFALQEGGSHYSWSSSEIIGTLVGGIVALITFVAYETWLQHQNSAREPIFPIKFVRDPMQGLLLLNVLFTGFAFYTSIIILPQRFQAVNHVSASRAGVLLLTLTLTLPLFTLVAGAMLAKKPEMAYTLLIFGTALVLTATACLSDLSIDHAVSGKQYGFEVLMGTGLGVLSSTQYVALKITFPVRDTATGTGAMNMLRAMGGCIGLAICDAMLSSRLDDDLPTVFLGNPELIRPAKESLNSASGLSAEQLTLVRQVYGRGYNDGFQVMIAFAGANVVVAGLLFLNTYRRGGIDGIVAAAKASEQQSNPPASP</sequence>
<feature type="region of interest" description="Disordered" evidence="5">
    <location>
        <begin position="1"/>
        <end position="59"/>
    </location>
</feature>
<keyword evidence="4 6" id="KW-0472">Membrane</keyword>
<feature type="transmembrane region" description="Helical" evidence="6">
    <location>
        <begin position="124"/>
        <end position="145"/>
    </location>
</feature>
<dbReference type="InterPro" id="IPR036259">
    <property type="entry name" value="MFS_trans_sf"/>
</dbReference>
<evidence type="ECO:0000256" key="5">
    <source>
        <dbReference type="SAM" id="MobiDB-lite"/>
    </source>
</evidence>
<comment type="subcellular location">
    <subcellularLocation>
        <location evidence="1">Membrane</location>
        <topology evidence="1">Multi-pass membrane protein</topology>
    </subcellularLocation>
</comment>
<dbReference type="Proteomes" id="UP001150879">
    <property type="component" value="Unassembled WGS sequence"/>
</dbReference>
<feature type="transmembrane region" description="Helical" evidence="6">
    <location>
        <begin position="356"/>
        <end position="377"/>
    </location>
</feature>
<feature type="transmembrane region" description="Helical" evidence="6">
    <location>
        <begin position="422"/>
        <end position="442"/>
    </location>
</feature>
<gene>
    <name evidence="8" type="ORF">N7472_009119</name>
</gene>
<feature type="transmembrane region" description="Helical" evidence="6">
    <location>
        <begin position="314"/>
        <end position="335"/>
    </location>
</feature>
<feature type="transmembrane region" description="Helical" evidence="6">
    <location>
        <begin position="277"/>
        <end position="299"/>
    </location>
</feature>
<feature type="transmembrane region" description="Helical" evidence="6">
    <location>
        <begin position="454"/>
        <end position="474"/>
    </location>
</feature>
<dbReference type="Pfam" id="PF07690">
    <property type="entry name" value="MFS_1"/>
    <property type="match status" value="1"/>
</dbReference>
<dbReference type="InterPro" id="IPR020846">
    <property type="entry name" value="MFS_dom"/>
</dbReference>
<accession>A0A9W9M5K7</accession>
<dbReference type="AlphaFoldDB" id="A0A9W9M5K7"/>
<feature type="transmembrane region" description="Helical" evidence="6">
    <location>
        <begin position="157"/>
        <end position="174"/>
    </location>
</feature>
<feature type="domain" description="Major facilitator superfamily (MFS) profile" evidence="7">
    <location>
        <begin position="74"/>
        <end position="586"/>
    </location>
</feature>
<reference evidence="8" key="2">
    <citation type="journal article" date="2023" name="IMA Fungus">
        <title>Comparative genomic study of the Penicillium genus elucidates a diverse pangenome and 15 lateral gene transfer events.</title>
        <authorList>
            <person name="Petersen C."/>
            <person name="Sorensen T."/>
            <person name="Nielsen M.R."/>
            <person name="Sondergaard T.E."/>
            <person name="Sorensen J.L."/>
            <person name="Fitzpatrick D.A."/>
            <person name="Frisvad J.C."/>
            <person name="Nielsen K.L."/>
        </authorList>
    </citation>
    <scope>NUCLEOTIDE SEQUENCE</scope>
    <source>
        <strain evidence="8">IBT 16849</strain>
    </source>
</reference>
<dbReference type="PANTHER" id="PTHR23501:SF43">
    <property type="entry name" value="MULTIDRUG TRANSPORTER, PUTATIVE (AFU_ORTHOLOGUE AFUA_6G03040)-RELATED"/>
    <property type="match status" value="1"/>
</dbReference>
<dbReference type="SUPFAM" id="SSF103473">
    <property type="entry name" value="MFS general substrate transporter"/>
    <property type="match status" value="1"/>
</dbReference>
<keyword evidence="2 6" id="KW-0812">Transmembrane</keyword>
<comment type="caution">
    <text evidence="8">The sequence shown here is derived from an EMBL/GenBank/DDBJ whole genome shotgun (WGS) entry which is preliminary data.</text>
</comment>
<keyword evidence="3 6" id="KW-1133">Transmembrane helix</keyword>
<keyword evidence="9" id="KW-1185">Reference proteome</keyword>
<evidence type="ECO:0000256" key="4">
    <source>
        <dbReference type="ARBA" id="ARBA00023136"/>
    </source>
</evidence>
<proteinExistence type="predicted"/>
<feature type="transmembrane region" description="Helical" evidence="6">
    <location>
        <begin position="73"/>
        <end position="97"/>
    </location>
</feature>
<evidence type="ECO:0000256" key="1">
    <source>
        <dbReference type="ARBA" id="ARBA00004141"/>
    </source>
</evidence>
<feature type="non-terminal residue" evidence="8">
    <location>
        <position position="608"/>
    </location>
</feature>
<evidence type="ECO:0000256" key="3">
    <source>
        <dbReference type="ARBA" id="ARBA00022989"/>
    </source>
</evidence>
<feature type="compositionally biased region" description="Basic and acidic residues" evidence="5">
    <location>
        <begin position="9"/>
        <end position="27"/>
    </location>
</feature>
<reference evidence="8" key="1">
    <citation type="submission" date="2022-11" db="EMBL/GenBank/DDBJ databases">
        <authorList>
            <person name="Petersen C."/>
        </authorList>
    </citation>
    <scope>NUCLEOTIDE SEQUENCE</scope>
    <source>
        <strain evidence="8">IBT 16849</strain>
    </source>
</reference>
<dbReference type="GO" id="GO:0005886">
    <property type="term" value="C:plasma membrane"/>
    <property type="evidence" value="ECO:0007669"/>
    <property type="project" value="TreeGrafter"/>
</dbReference>
<evidence type="ECO:0000259" key="7">
    <source>
        <dbReference type="PROSITE" id="PS50850"/>
    </source>
</evidence>
<dbReference type="GO" id="GO:0022857">
    <property type="term" value="F:transmembrane transporter activity"/>
    <property type="evidence" value="ECO:0007669"/>
    <property type="project" value="InterPro"/>
</dbReference>
<dbReference type="PANTHER" id="PTHR23501">
    <property type="entry name" value="MAJOR FACILITATOR SUPERFAMILY"/>
    <property type="match status" value="1"/>
</dbReference>
<evidence type="ECO:0000256" key="2">
    <source>
        <dbReference type="ARBA" id="ARBA00022692"/>
    </source>
</evidence>